<keyword evidence="1" id="KW-1133">Transmembrane helix</keyword>
<organism evidence="2 3">
    <name type="scientific">Proteiniborus ethanoligenes</name>
    <dbReference type="NCBI Taxonomy" id="415015"/>
    <lineage>
        <taxon>Bacteria</taxon>
        <taxon>Bacillati</taxon>
        <taxon>Bacillota</taxon>
        <taxon>Clostridia</taxon>
        <taxon>Eubacteriales</taxon>
        <taxon>Proteiniborus</taxon>
    </lineage>
</organism>
<dbReference type="InterPro" id="IPR028082">
    <property type="entry name" value="Peripla_BP_I"/>
</dbReference>
<reference evidence="2 3" key="1">
    <citation type="submission" date="2016-10" db="EMBL/GenBank/DDBJ databases">
        <authorList>
            <person name="de Groot N.N."/>
        </authorList>
    </citation>
    <scope>NUCLEOTIDE SEQUENCE [LARGE SCALE GENOMIC DNA]</scope>
    <source>
        <strain evidence="2 3">DSM 21650</strain>
    </source>
</reference>
<dbReference type="SUPFAM" id="SSF53822">
    <property type="entry name" value="Periplasmic binding protein-like I"/>
    <property type="match status" value="1"/>
</dbReference>
<dbReference type="AlphaFoldDB" id="A0A1H3MBJ0"/>
<dbReference type="Proteomes" id="UP000198625">
    <property type="component" value="Unassembled WGS sequence"/>
</dbReference>
<dbReference type="PANTHER" id="PTHR35271:SF1">
    <property type="entry name" value="ABC TRANSPORTER, SUBSTRATE-BINDING LIPOPROTEIN"/>
    <property type="match status" value="1"/>
</dbReference>
<dbReference type="RefSeq" id="WP_091727459.1">
    <property type="nucleotide sequence ID" value="NZ_FNQE01000006.1"/>
</dbReference>
<evidence type="ECO:0000313" key="3">
    <source>
        <dbReference type="Proteomes" id="UP000198625"/>
    </source>
</evidence>
<dbReference type="Pfam" id="PF04392">
    <property type="entry name" value="ABC_sub_bind"/>
    <property type="match status" value="1"/>
</dbReference>
<keyword evidence="1" id="KW-0472">Membrane</keyword>
<dbReference type="STRING" id="415015.SAMN05660462_00769"/>
<dbReference type="CDD" id="cd06325">
    <property type="entry name" value="PBP1_ABC_unchar_transporter"/>
    <property type="match status" value="1"/>
</dbReference>
<dbReference type="Gene3D" id="3.40.50.2300">
    <property type="match status" value="2"/>
</dbReference>
<dbReference type="PROSITE" id="PS51257">
    <property type="entry name" value="PROKAR_LIPOPROTEIN"/>
    <property type="match status" value="1"/>
</dbReference>
<accession>A0A1H3MBJ0</accession>
<name>A0A1H3MBJ0_9FIRM</name>
<keyword evidence="1" id="KW-0812">Transmembrane</keyword>
<dbReference type="InterPro" id="IPR007487">
    <property type="entry name" value="ABC_transpt-TYRBP-like"/>
</dbReference>
<dbReference type="EMBL" id="FNQE01000006">
    <property type="protein sequence ID" value="SDY73684.1"/>
    <property type="molecule type" value="Genomic_DNA"/>
</dbReference>
<protein>
    <submittedName>
        <fullName evidence="2">Putative ABC transport system substrate-binding protein</fullName>
    </submittedName>
</protein>
<keyword evidence="3" id="KW-1185">Reference proteome</keyword>
<feature type="transmembrane region" description="Helical" evidence="1">
    <location>
        <begin position="12"/>
        <end position="29"/>
    </location>
</feature>
<dbReference type="PANTHER" id="PTHR35271">
    <property type="entry name" value="ABC TRANSPORTER, SUBSTRATE-BINDING LIPOPROTEIN-RELATED"/>
    <property type="match status" value="1"/>
</dbReference>
<dbReference type="OrthoDB" id="9776955at2"/>
<evidence type="ECO:0000313" key="2">
    <source>
        <dbReference type="EMBL" id="SDY73684.1"/>
    </source>
</evidence>
<gene>
    <name evidence="2" type="ORF">SAMN05660462_00769</name>
</gene>
<sequence length="336" mass="35906">MVGKKHLTSLSNILGFISILMIITLLLSACSSSNDSKNMVSIGISQIVEHPALDSARAGFIHALKEKGYEEGKNLNLDIQFAQGDIALTTTIAQNFVSQKKDLILAISTPSAQSAHNSTKDIPVLFTAVTDPVYAGLVQNPDAPEGNVTGTSDLSPVAKQLELGMTLIPNTKKVGILFNTSELNSQLQVDIAKESAAFLGIEIIEIPVTNTSEFEPALNAKIKGIDFLFLPSDNLVASNMPIISKIAMNNRVPIIGVDEPMIKNGALACEGLDYYKLGHQTGIMAAEILSGKSIKDTPVSMLKETQLIINEDAAEELGINIPDELLKRATLVKGAE</sequence>
<proteinExistence type="predicted"/>
<evidence type="ECO:0000256" key="1">
    <source>
        <dbReference type="SAM" id="Phobius"/>
    </source>
</evidence>